<proteinExistence type="predicted"/>
<reference evidence="3" key="1">
    <citation type="submission" date="2025-08" db="UniProtKB">
        <authorList>
            <consortium name="RefSeq"/>
        </authorList>
    </citation>
    <scope>IDENTIFICATION</scope>
    <source>
        <tissue evidence="3">Blood</tissue>
    </source>
</reference>
<evidence type="ECO:0000256" key="1">
    <source>
        <dbReference type="SAM" id="MobiDB-lite"/>
    </source>
</evidence>
<dbReference type="GeneID" id="103552370"/>
<gene>
    <name evidence="3" type="primary">LOC103552370</name>
</gene>
<evidence type="ECO:0000313" key="3">
    <source>
        <dbReference type="RefSeq" id="XP_070474255.1"/>
    </source>
</evidence>
<feature type="region of interest" description="Disordered" evidence="1">
    <location>
        <begin position="87"/>
        <end position="195"/>
    </location>
</feature>
<feature type="compositionally biased region" description="Low complexity" evidence="1">
    <location>
        <begin position="169"/>
        <end position="195"/>
    </location>
</feature>
<sequence length="325" mass="34474">MQALTLILRHCGSFKEASGKAGIQVTQRTKLAPFVAPQTAFDDESARTGRPQHPQGCWARQDCTAHLLMATCLRASRNLAPRSGAFRAGGKGGGAAARASGRGAQPSALPGSAANVTVRAGSRRLPGHALRRRRSREHQEWCALTSLGNPSSGPSSPAGRLPRREARGRNAAGEAGSPLPRPAHAGRPGAAPCRPSAALAARRLPALHAHAPEHSGTCVLQGDQAGEVTKMRLGRLLAETCADPYNTRGQLSPYREMSRAVILIPLQQMPLHPNTSGLVINSAAGHPGKRFTFYHHFLLQTLVSVFPQLLTGMNGELKLTCCSLY</sequence>
<feature type="compositionally biased region" description="Basic residues" evidence="1">
    <location>
        <begin position="121"/>
        <end position="136"/>
    </location>
</feature>
<dbReference type="Proteomes" id="UP001652662">
    <property type="component" value="Chromosome 5"/>
</dbReference>
<feature type="compositionally biased region" description="Low complexity" evidence="1">
    <location>
        <begin position="144"/>
        <end position="160"/>
    </location>
</feature>
<protein>
    <submittedName>
        <fullName evidence="3">Uncharacterized protein</fullName>
    </submittedName>
</protein>
<evidence type="ECO:0000313" key="2">
    <source>
        <dbReference type="Proteomes" id="UP001652662"/>
    </source>
</evidence>
<organism evidence="2 3">
    <name type="scientific">Equus przewalskii</name>
    <name type="common">Przewalski's horse</name>
    <name type="synonym">Equus caballus przewalskii</name>
    <dbReference type="NCBI Taxonomy" id="9798"/>
    <lineage>
        <taxon>Eukaryota</taxon>
        <taxon>Metazoa</taxon>
        <taxon>Chordata</taxon>
        <taxon>Craniata</taxon>
        <taxon>Vertebrata</taxon>
        <taxon>Euteleostomi</taxon>
        <taxon>Mammalia</taxon>
        <taxon>Eutheria</taxon>
        <taxon>Laurasiatheria</taxon>
        <taxon>Perissodactyla</taxon>
        <taxon>Equidae</taxon>
        <taxon>Equus</taxon>
    </lineage>
</organism>
<accession>A0ABM4PAP3</accession>
<name>A0ABM4PAP3_EQUPR</name>
<feature type="compositionally biased region" description="Low complexity" evidence="1">
    <location>
        <begin position="96"/>
        <end position="108"/>
    </location>
</feature>
<dbReference type="RefSeq" id="XP_070474255.1">
    <property type="nucleotide sequence ID" value="XM_070618154.1"/>
</dbReference>
<keyword evidence="2" id="KW-1185">Reference proteome</keyword>